<feature type="region of interest" description="Disordered" evidence="1">
    <location>
        <begin position="875"/>
        <end position="946"/>
    </location>
</feature>
<dbReference type="EMBL" id="CAKKNE010000001">
    <property type="protein sequence ID" value="CAH0365883.1"/>
    <property type="molecule type" value="Genomic_DNA"/>
</dbReference>
<dbReference type="GO" id="GO:0000993">
    <property type="term" value="F:RNA polymerase II complex binding"/>
    <property type="evidence" value="ECO:0007669"/>
    <property type="project" value="TreeGrafter"/>
</dbReference>
<feature type="compositionally biased region" description="Basic residues" evidence="1">
    <location>
        <begin position="889"/>
        <end position="901"/>
    </location>
</feature>
<feature type="compositionally biased region" description="Basic and acidic residues" evidence="1">
    <location>
        <begin position="325"/>
        <end position="346"/>
    </location>
</feature>
<comment type="caution">
    <text evidence="2">The sequence shown here is derived from an EMBL/GenBank/DDBJ whole genome shotgun (WGS) entry which is preliminary data.</text>
</comment>
<feature type="compositionally biased region" description="Basic and acidic residues" evidence="1">
    <location>
        <begin position="936"/>
        <end position="946"/>
    </location>
</feature>
<evidence type="ECO:0000313" key="3">
    <source>
        <dbReference type="Proteomes" id="UP000789595"/>
    </source>
</evidence>
<dbReference type="PANTHER" id="PTHR12460">
    <property type="entry name" value="CYCLIN-DEPENDENT KINASE INHIBITOR-RELATED PROTEIN"/>
    <property type="match status" value="1"/>
</dbReference>
<feature type="region of interest" description="Disordered" evidence="1">
    <location>
        <begin position="979"/>
        <end position="1263"/>
    </location>
</feature>
<reference evidence="2" key="1">
    <citation type="submission" date="2021-11" db="EMBL/GenBank/DDBJ databases">
        <authorList>
            <consortium name="Genoscope - CEA"/>
            <person name="William W."/>
        </authorList>
    </citation>
    <scope>NUCLEOTIDE SEQUENCE</scope>
</reference>
<feature type="compositionally biased region" description="Low complexity" evidence="1">
    <location>
        <begin position="1123"/>
        <end position="1139"/>
    </location>
</feature>
<gene>
    <name evidence="2" type="ORF">PECAL_1P23440</name>
</gene>
<dbReference type="GO" id="GO:0031124">
    <property type="term" value="P:mRNA 3'-end processing"/>
    <property type="evidence" value="ECO:0007669"/>
    <property type="project" value="TreeGrafter"/>
</dbReference>
<evidence type="ECO:0000313" key="2">
    <source>
        <dbReference type="EMBL" id="CAH0365883.1"/>
    </source>
</evidence>
<feature type="compositionally biased region" description="Low complexity" evidence="1">
    <location>
        <begin position="1056"/>
        <end position="1071"/>
    </location>
</feature>
<feature type="compositionally biased region" description="Basic and acidic residues" evidence="1">
    <location>
        <begin position="979"/>
        <end position="994"/>
    </location>
</feature>
<feature type="compositionally biased region" description="Basic and acidic residues" evidence="1">
    <location>
        <begin position="1001"/>
        <end position="1015"/>
    </location>
</feature>
<feature type="compositionally biased region" description="Low complexity" evidence="1">
    <location>
        <begin position="1081"/>
        <end position="1099"/>
    </location>
</feature>
<proteinExistence type="predicted"/>
<feature type="compositionally biased region" description="Low complexity" evidence="1">
    <location>
        <begin position="1149"/>
        <end position="1162"/>
    </location>
</feature>
<keyword evidence="3" id="KW-1185">Reference proteome</keyword>
<dbReference type="Proteomes" id="UP000789595">
    <property type="component" value="Unassembled WGS sequence"/>
</dbReference>
<sequence>MSGNKKRKLEEEAAAAASDGEVHAIDGVEVHVVTFRAPEFHLDASESAMLLKSALAPTHSKSAFSAAATDRRGRAWFASASAAARAATLDGTCSKADPEGNAWSASTSRTTVRGACLALVGRGSDDIFDEPFTSAATTLKSRDARFDDEDCVGEGPLWSFVLPSVDPKGKEEVVQFRAVDEAAAVACACWRALKRAIQNTQVPSSVDQREARRACLFAHNAATPVALSKVWDAAMPAKFDAKAEKWTLPACDGGEFGDARLPKSPPTILAKDSGVRCAWTSRKTVKRSRFLALHRRRVAERSLRAEEVLETVVDAGGSRWTLSLDARRPEHKQNDRWEDDNRRENDDSSDVGVYARCDFAGSGGARPFGACCEARFAFCVVENLGSNCGGCAGSRAASWLFRGRELYEDQSVPPLPARGFARLVLGLGDDVEEEEDVVDDVRCATERLWFRPELTEDNDSDDPELVVVASVLVSRRAKGADTWRLVRRCCAERASGYAPATLRPQNLWAFLCRAIRWGDVECTKAIARQIQAERGGDASRGILRCVGCEDDAALGGLGLLGSVGAENQNYSALHWLGNCDDGNFDRSNAPQSFAPRYGAIVAWLRSVCGAEAFEVEVNGAGGGSRGRTSTPLAFVAGSCGEKTRRSSRLAVAALLRAGADPRRPASRNEPAREASVSTERGTYVVARALYADNKEIAEELLGALFGTSSKPLVLDGDDAAAYGVVADAVDVLLSKADEVVVASGLECLLAHSPDSREATLAALRKRHADAVGRDADRSPVHELVACALRMETNPSAKQRKRKDLKETIDATLALAARLVKEERLGLRQARGGERVRLYLEAFTRRQERAQREQEKSKVLASKVSEAPIEYDDTDLLDGWSSEEKDAPKKTKKKKKKKKKKAQPAPEPEPEPVVVEKPPTPSPSPSEDSSDSEEEAPVVKKPETEEERAAAKLRVLVELYAKSPDRPLSAADADELNQLREKTCGSEGAAKDRQAAKRLLRKRYEAPKKAAEKAAEAARLAARPQTPPPSRNRRQTPQSPPTPPSSGRSRNQPARRGGSASPARLAPSLSPARLPPTPPRRSPASSPGSGRRSAQASPRRAPGPPVLDDARPSARERRRERQAARQAAAGAQQAAGAARAPPGPRPGPAAPLRAAAPVPARSAQTGLNSSRDAVFQPPDLGGRRATSGDSASVLWSWGGGGLGGLGAAPGGGGGAPGLGGLGAPGIGGLGAPGAPLGQPLRQPPSKPPDASNNAGGLFGGRGLW</sequence>
<organism evidence="2 3">
    <name type="scientific">Pelagomonas calceolata</name>
    <dbReference type="NCBI Taxonomy" id="35677"/>
    <lineage>
        <taxon>Eukaryota</taxon>
        <taxon>Sar</taxon>
        <taxon>Stramenopiles</taxon>
        <taxon>Ochrophyta</taxon>
        <taxon>Pelagophyceae</taxon>
        <taxon>Pelagomonadales</taxon>
        <taxon>Pelagomonadaceae</taxon>
        <taxon>Pelagomonas</taxon>
    </lineage>
</organism>
<feature type="compositionally biased region" description="Gly residues" evidence="1">
    <location>
        <begin position="1196"/>
        <end position="1230"/>
    </location>
</feature>
<feature type="region of interest" description="Disordered" evidence="1">
    <location>
        <begin position="324"/>
        <end position="348"/>
    </location>
</feature>
<feature type="compositionally biased region" description="Basic and acidic residues" evidence="1">
    <location>
        <begin position="1107"/>
        <end position="1122"/>
    </location>
</feature>
<dbReference type="OrthoDB" id="10625194at2759"/>
<name>A0A8J2S8R4_9STRA</name>
<protein>
    <submittedName>
        <fullName evidence="2">Uncharacterized protein</fullName>
    </submittedName>
</protein>
<evidence type="ECO:0000256" key="1">
    <source>
        <dbReference type="SAM" id="MobiDB-lite"/>
    </source>
</evidence>
<dbReference type="PANTHER" id="PTHR12460:SF0">
    <property type="entry name" value="CID DOMAIN-CONTAINING PROTEIN-RELATED"/>
    <property type="match status" value="1"/>
</dbReference>
<accession>A0A8J2S8R4</accession>
<dbReference type="AlphaFoldDB" id="A0A8J2S8R4"/>